<evidence type="ECO:0000313" key="3">
    <source>
        <dbReference type="Proteomes" id="UP000184603"/>
    </source>
</evidence>
<dbReference type="InterPro" id="IPR036063">
    <property type="entry name" value="Smr_dom_sf"/>
</dbReference>
<dbReference type="EMBL" id="FRFE01000048">
    <property type="protein sequence ID" value="SHO53172.1"/>
    <property type="molecule type" value="Genomic_DNA"/>
</dbReference>
<evidence type="ECO:0000259" key="1">
    <source>
        <dbReference type="PROSITE" id="PS50828"/>
    </source>
</evidence>
<dbReference type="Pfam" id="PF01713">
    <property type="entry name" value="Smr"/>
    <property type="match status" value="1"/>
</dbReference>
<name>A0A1M7YKR6_9BACT</name>
<keyword evidence="3" id="KW-1185">Reference proteome</keyword>
<sequence length="97" mass="11022">MDEHEHDQYVEIPINGILDLHMFSPKDLKTLIPDYIEECRAKNITELRLIHGKGIGNIRRSVHAILERNPMVKSFYLAGNESGGWGATIVLLNIPDE</sequence>
<dbReference type="SMART" id="SM00463">
    <property type="entry name" value="SMR"/>
    <property type="match status" value="1"/>
</dbReference>
<reference evidence="2 3" key="1">
    <citation type="submission" date="2016-12" db="EMBL/GenBank/DDBJ databases">
        <authorList>
            <person name="Song W.-J."/>
            <person name="Kurnit D.M."/>
        </authorList>
    </citation>
    <scope>NUCLEOTIDE SEQUENCE [LARGE SCALE GENOMIC DNA]</scope>
    <source>
        <strain evidence="2 3">DSM 18488</strain>
    </source>
</reference>
<dbReference type="SUPFAM" id="SSF160443">
    <property type="entry name" value="SMR domain-like"/>
    <property type="match status" value="1"/>
</dbReference>
<dbReference type="InterPro" id="IPR002625">
    <property type="entry name" value="Smr_dom"/>
</dbReference>
<dbReference type="Proteomes" id="UP000184603">
    <property type="component" value="Unassembled WGS sequence"/>
</dbReference>
<dbReference type="PROSITE" id="PS50828">
    <property type="entry name" value="SMR"/>
    <property type="match status" value="1"/>
</dbReference>
<accession>A0A1M7YKR6</accession>
<dbReference type="Gene3D" id="3.30.1370.110">
    <property type="match status" value="1"/>
</dbReference>
<proteinExistence type="predicted"/>
<dbReference type="RefSeq" id="WP_073616768.1">
    <property type="nucleotide sequence ID" value="NZ_FRFE01000048.1"/>
</dbReference>
<gene>
    <name evidence="2" type="ORF">SAMN02745220_04982</name>
</gene>
<dbReference type="STRING" id="1121416.SAMN02745220_04982"/>
<organism evidence="2 3">
    <name type="scientific">Desulfopila aestuarii DSM 18488</name>
    <dbReference type="NCBI Taxonomy" id="1121416"/>
    <lineage>
        <taxon>Bacteria</taxon>
        <taxon>Pseudomonadati</taxon>
        <taxon>Thermodesulfobacteriota</taxon>
        <taxon>Desulfobulbia</taxon>
        <taxon>Desulfobulbales</taxon>
        <taxon>Desulfocapsaceae</taxon>
        <taxon>Desulfopila</taxon>
    </lineage>
</organism>
<protein>
    <submittedName>
        <fullName evidence="2">Smr domain-containing protein</fullName>
    </submittedName>
</protein>
<dbReference type="AlphaFoldDB" id="A0A1M7YKR6"/>
<evidence type="ECO:0000313" key="2">
    <source>
        <dbReference type="EMBL" id="SHO53172.1"/>
    </source>
</evidence>
<feature type="domain" description="Smr" evidence="1">
    <location>
        <begin position="18"/>
        <end position="93"/>
    </location>
</feature>
<dbReference type="OrthoDB" id="9808166at2"/>